<name>A0A6I6DDR5_9FIRM</name>
<protein>
    <submittedName>
        <fullName evidence="2">Uncharacterized protein</fullName>
    </submittedName>
</protein>
<sequence>MNMLQKERKSGERKTKKMTTSSIAGRLPVRCPRNVGEIYALGISFQYCTGDIYLELAPLKQKPESNLYKKLGFNQLDTKNEIQKLSDNYLNNVLRKYYENGGKIIEDTISKEQAKQIQPYYTNILLEFLQEVDELKQQALNGALSFSETKNQINNSSVRAYEALADLYPSVEMKRAFEDLMGVVRR</sequence>
<reference evidence="3" key="1">
    <citation type="journal article" date="2019" name="Microbiology">
        <title>Complete Genome Sequence of an Uncultured Bacterium of the Candidate Phylum Bipolaricaulota.</title>
        <authorList>
            <person name="Kadnikov V.V."/>
            <person name="Mardanov A.V."/>
            <person name="Beletsky A.V."/>
            <person name="Frank Y.A."/>
            <person name="Karnachuk O.V."/>
            <person name="Ravin N.V."/>
        </authorList>
    </citation>
    <scope>NUCLEOTIDE SEQUENCE [LARGE SCALE GENOMIC DNA]</scope>
</reference>
<evidence type="ECO:0000256" key="1">
    <source>
        <dbReference type="SAM" id="MobiDB-lite"/>
    </source>
</evidence>
<feature type="compositionally biased region" description="Basic and acidic residues" evidence="1">
    <location>
        <begin position="1"/>
        <end position="13"/>
    </location>
</feature>
<evidence type="ECO:0000313" key="3">
    <source>
        <dbReference type="Proteomes" id="UP000426444"/>
    </source>
</evidence>
<dbReference type="KEGG" id="salq:SYNTR_1678"/>
<gene>
    <name evidence="2" type="ORF">SYNTR_1678</name>
</gene>
<dbReference type="OrthoDB" id="2173585at2"/>
<feature type="region of interest" description="Disordered" evidence="1">
    <location>
        <begin position="1"/>
        <end position="20"/>
    </location>
</feature>
<dbReference type="EMBL" id="CP046457">
    <property type="protein sequence ID" value="QGU00272.1"/>
    <property type="molecule type" value="Genomic_DNA"/>
</dbReference>
<dbReference type="RefSeq" id="WP_156204077.1">
    <property type="nucleotide sequence ID" value="NZ_CP046457.1"/>
</dbReference>
<proteinExistence type="predicted"/>
<dbReference type="AlphaFoldDB" id="A0A6I6DDR5"/>
<dbReference type="Proteomes" id="UP000426444">
    <property type="component" value="Chromosome"/>
</dbReference>
<organism evidence="2 3">
    <name type="scientific">Candidatus Syntrophocurvum alkaliphilum</name>
    <dbReference type="NCBI Taxonomy" id="2293317"/>
    <lineage>
        <taxon>Bacteria</taxon>
        <taxon>Bacillati</taxon>
        <taxon>Bacillota</taxon>
        <taxon>Clostridia</taxon>
        <taxon>Eubacteriales</taxon>
        <taxon>Syntrophomonadaceae</taxon>
        <taxon>Candidatus Syntrophocurvum</taxon>
    </lineage>
</organism>
<accession>A0A6I6DDR5</accession>
<keyword evidence="3" id="KW-1185">Reference proteome</keyword>
<evidence type="ECO:0000313" key="2">
    <source>
        <dbReference type="EMBL" id="QGU00272.1"/>
    </source>
</evidence>